<dbReference type="EMBL" id="JAPFFF010000008">
    <property type="protein sequence ID" value="KAK8884412.1"/>
    <property type="molecule type" value="Genomic_DNA"/>
</dbReference>
<protein>
    <submittedName>
        <fullName evidence="1">Uncharacterized protein</fullName>
    </submittedName>
</protein>
<accession>A0ABR2K0C3</accession>
<dbReference type="Proteomes" id="UP001470230">
    <property type="component" value="Unassembled WGS sequence"/>
</dbReference>
<name>A0ABR2K0C3_9EUKA</name>
<reference evidence="1 2" key="1">
    <citation type="submission" date="2024-04" db="EMBL/GenBank/DDBJ databases">
        <title>Tritrichomonas musculus Genome.</title>
        <authorList>
            <person name="Alves-Ferreira E."/>
            <person name="Grigg M."/>
            <person name="Lorenzi H."/>
            <person name="Galac M."/>
        </authorList>
    </citation>
    <scope>NUCLEOTIDE SEQUENCE [LARGE SCALE GENOMIC DNA]</scope>
    <source>
        <strain evidence="1 2">EAF2021</strain>
    </source>
</reference>
<evidence type="ECO:0000313" key="2">
    <source>
        <dbReference type="Proteomes" id="UP001470230"/>
    </source>
</evidence>
<comment type="caution">
    <text evidence="1">The sequence shown here is derived from an EMBL/GenBank/DDBJ whole genome shotgun (WGS) entry which is preliminary data.</text>
</comment>
<gene>
    <name evidence="1" type="ORF">M9Y10_043522</name>
</gene>
<evidence type="ECO:0000313" key="1">
    <source>
        <dbReference type="EMBL" id="KAK8884412.1"/>
    </source>
</evidence>
<sequence>MLHDFVHQLIHDNWKQIDRNIILLRDGSCNHVFGTMCFNKFIDFQSEHILDYASMDHEEQPDLKRNQNEAATYNNY</sequence>
<keyword evidence="2" id="KW-1185">Reference proteome</keyword>
<proteinExistence type="predicted"/>
<organism evidence="1 2">
    <name type="scientific">Tritrichomonas musculus</name>
    <dbReference type="NCBI Taxonomy" id="1915356"/>
    <lineage>
        <taxon>Eukaryota</taxon>
        <taxon>Metamonada</taxon>
        <taxon>Parabasalia</taxon>
        <taxon>Tritrichomonadida</taxon>
        <taxon>Tritrichomonadidae</taxon>
        <taxon>Tritrichomonas</taxon>
    </lineage>
</organism>